<name>A0A8J7JK28_9BACT</name>
<comment type="caution">
    <text evidence="2">The sequence shown here is derived from an EMBL/GenBank/DDBJ whole genome shotgun (WGS) entry which is preliminary data.</text>
</comment>
<accession>A0A8J7JK28</accession>
<dbReference type="AlphaFoldDB" id="A0A8J7JK28"/>
<reference evidence="2" key="1">
    <citation type="submission" date="2020-12" db="EMBL/GenBank/DDBJ databases">
        <title>Geomonas sp. Red875, isolated from river sediment.</title>
        <authorList>
            <person name="Xu Z."/>
            <person name="Zhang Z."/>
            <person name="Masuda Y."/>
            <person name="Itoh H."/>
            <person name="Senoo K."/>
        </authorList>
    </citation>
    <scope>NUCLEOTIDE SEQUENCE</scope>
    <source>
        <strain evidence="2">Red875</strain>
    </source>
</reference>
<evidence type="ECO:0000313" key="3">
    <source>
        <dbReference type="Proteomes" id="UP000636888"/>
    </source>
</evidence>
<organism evidence="2 3">
    <name type="scientific">Geomesophilobacter sediminis</name>
    <dbReference type="NCBI Taxonomy" id="2798584"/>
    <lineage>
        <taxon>Bacteria</taxon>
        <taxon>Pseudomonadati</taxon>
        <taxon>Thermodesulfobacteriota</taxon>
        <taxon>Desulfuromonadia</taxon>
        <taxon>Geobacterales</taxon>
        <taxon>Geobacteraceae</taxon>
        <taxon>Geomesophilobacter</taxon>
    </lineage>
</organism>
<proteinExistence type="predicted"/>
<dbReference type="RefSeq" id="WP_199382362.1">
    <property type="nucleotide sequence ID" value="NZ_JAEMHM010000002.1"/>
</dbReference>
<dbReference type="Proteomes" id="UP000636888">
    <property type="component" value="Unassembled WGS sequence"/>
</dbReference>
<evidence type="ECO:0000256" key="1">
    <source>
        <dbReference type="SAM" id="MobiDB-lite"/>
    </source>
</evidence>
<dbReference type="EMBL" id="JAEMHM010000002">
    <property type="protein sequence ID" value="MBJ6723515.1"/>
    <property type="molecule type" value="Genomic_DNA"/>
</dbReference>
<protein>
    <submittedName>
        <fullName evidence="2">Uncharacterized protein</fullName>
    </submittedName>
</protein>
<feature type="region of interest" description="Disordered" evidence="1">
    <location>
        <begin position="1"/>
        <end position="36"/>
    </location>
</feature>
<sequence>MAESEKAVAAPIQAPTAPPAPTSARRSSTDASDFTDRPQRSWPLYYHRKVTQTKEQYVFGPLWFYETDRENVTNYPIWPLLGTERKGDRATVDFLWPFTGYQKQNGELKQLDLVWPFTGYAEDALGSRYSLARPFTEVKTTNGKISTFSLLWPFTGYQHTEHGTDLDVIWPFFAFRDKTAPAFRFDPKSGTSSASERYERYRHVLWPLIGWREAGTVGEPPDERSLCLVPFYCGIDDAGSTFRFVGPTIFWSSDETDKSRWSAVFPFYAQRTAPGKRFIYAFPSYLDYVAEGSELEPAANLQALFPFYFRTTTPERNLHYYFPTVWLDWSTYQDGTSVHTTSYLPFYFNREDSLGANETFAFPSAIWGTANGSSYSGVIPFYFDRKSDADQMRYVFPSYWRRETGPSYRTTKLIPFYTTTFENGENYRSILWPFYYHRDNPGKDTSYTSVLWPIYIAKKEEDRTETTSVLWPFYIDRANKAQRTAYRSVLWPFYIQSTEGDTEEKALFGRLYYDYKSPEKKEWDLLPFCSIREDGERRDMTLWPLLARRHEDKTQGKTEWQSVVPLWIFTKIPPLYYSDYDEATGHRYRTVLWPLTAFEEDPAREKVRVWPYSYEYDRVANFRSHHLFWPLFSAGSGPEESTGRFLPLFAYTRGPDFGNTFVLPFYWNSWDPENRDRVIFPFYWSHVTPESTRHTLPLVSWSSSPSRDASSFTLFPLLHTDRQRDRERFLLFPLVWKSSDRNRSSFTLLPLFFNSSQDREAQTSEYSVLWWLYRHEEAPASTKTIGLFGLYRNEDHPGYYLNRFRPFFEYEKTTAPGREETFFSMLLELYRLRRVNDKVEIRLFFIPIYRN</sequence>
<gene>
    <name evidence="2" type="ORF">JFN93_02225</name>
</gene>
<keyword evidence="3" id="KW-1185">Reference proteome</keyword>
<evidence type="ECO:0000313" key="2">
    <source>
        <dbReference type="EMBL" id="MBJ6723515.1"/>
    </source>
</evidence>